<dbReference type="InterPro" id="IPR036390">
    <property type="entry name" value="WH_DNA-bd_sf"/>
</dbReference>
<proteinExistence type="inferred from homology"/>
<dbReference type="InterPro" id="IPR050389">
    <property type="entry name" value="LysR-type_TF"/>
</dbReference>
<feature type="domain" description="HTH lysR-type" evidence="5">
    <location>
        <begin position="12"/>
        <end position="69"/>
    </location>
</feature>
<comment type="similarity">
    <text evidence="1">Belongs to the LysR transcriptional regulatory family.</text>
</comment>
<keyword evidence="3" id="KW-0238">DNA-binding</keyword>
<comment type="caution">
    <text evidence="6">The sequence shown here is derived from an EMBL/GenBank/DDBJ whole genome shotgun (WGS) entry which is preliminary data.</text>
</comment>
<dbReference type="AlphaFoldDB" id="A0A432WXN8"/>
<keyword evidence="4" id="KW-0804">Transcription</keyword>
<dbReference type="PANTHER" id="PTHR30118">
    <property type="entry name" value="HTH-TYPE TRANSCRIPTIONAL REGULATOR LEUO-RELATED"/>
    <property type="match status" value="1"/>
</dbReference>
<keyword evidence="2" id="KW-0805">Transcription regulation</keyword>
<evidence type="ECO:0000256" key="2">
    <source>
        <dbReference type="ARBA" id="ARBA00023015"/>
    </source>
</evidence>
<dbReference type="Gene3D" id="1.10.10.10">
    <property type="entry name" value="Winged helix-like DNA-binding domain superfamily/Winged helix DNA-binding domain"/>
    <property type="match status" value="1"/>
</dbReference>
<dbReference type="InterPro" id="IPR005119">
    <property type="entry name" value="LysR_subst-bd"/>
</dbReference>
<organism evidence="6 7">
    <name type="scientific">Aliidiomarina shirensis</name>
    <dbReference type="NCBI Taxonomy" id="1048642"/>
    <lineage>
        <taxon>Bacteria</taxon>
        <taxon>Pseudomonadati</taxon>
        <taxon>Pseudomonadota</taxon>
        <taxon>Gammaproteobacteria</taxon>
        <taxon>Alteromonadales</taxon>
        <taxon>Idiomarinaceae</taxon>
        <taxon>Aliidiomarina</taxon>
    </lineage>
</organism>
<dbReference type="OrthoDB" id="8720143at2"/>
<sequence>MNQIHSNLLSKIDLNLLRVLVAIHRERQLARAAAELSLTPSAISHALRRLRDIFDDELFIRSGRFLRPTALCDKLAPELNEVLARMQGLISRGVSFSPATTQRVFRIGMPEAIEAELYPRLYRHLQRIAPSAKFESLAVPHSQIGDYLLNRNADVVIDVAIAARAPVMQKPLLKEPFAVLSRKQDKYQLTQARYLAHKHIAVSTRARGSVLEDLLLKEIGVEREILARVQSYQTAAQLVSQTGALLTLPERIAKQLVTQYGLRRWAMPIDVPATRLQLYWHSAYQNDAALTWLLAEFDDLALN</sequence>
<dbReference type="EMBL" id="PIPP01000001">
    <property type="protein sequence ID" value="RUO38548.1"/>
    <property type="molecule type" value="Genomic_DNA"/>
</dbReference>
<dbReference type="CDD" id="cd08417">
    <property type="entry name" value="PBP2_Nitroaromatics_like"/>
    <property type="match status" value="1"/>
</dbReference>
<dbReference type="InterPro" id="IPR000847">
    <property type="entry name" value="LysR_HTH_N"/>
</dbReference>
<evidence type="ECO:0000256" key="1">
    <source>
        <dbReference type="ARBA" id="ARBA00009437"/>
    </source>
</evidence>
<dbReference type="Gene3D" id="3.40.190.10">
    <property type="entry name" value="Periplasmic binding protein-like II"/>
    <property type="match status" value="2"/>
</dbReference>
<dbReference type="GO" id="GO:0003700">
    <property type="term" value="F:DNA-binding transcription factor activity"/>
    <property type="evidence" value="ECO:0007669"/>
    <property type="project" value="InterPro"/>
</dbReference>
<gene>
    <name evidence="6" type="ORF">CWE13_02580</name>
</gene>
<evidence type="ECO:0000256" key="4">
    <source>
        <dbReference type="ARBA" id="ARBA00023163"/>
    </source>
</evidence>
<protein>
    <recommendedName>
        <fullName evidence="5">HTH lysR-type domain-containing protein</fullName>
    </recommendedName>
</protein>
<dbReference type="InterPro" id="IPR037402">
    <property type="entry name" value="YidZ_PBP2"/>
</dbReference>
<reference evidence="7" key="1">
    <citation type="journal article" date="2018" name="Front. Microbiol.">
        <title>Genome-Based Analysis Reveals the Taxonomy and Diversity of the Family Idiomarinaceae.</title>
        <authorList>
            <person name="Liu Y."/>
            <person name="Lai Q."/>
            <person name="Shao Z."/>
        </authorList>
    </citation>
    <scope>NUCLEOTIDE SEQUENCE [LARGE SCALE GENOMIC DNA]</scope>
    <source>
        <strain evidence="7">AIS</strain>
    </source>
</reference>
<evidence type="ECO:0000259" key="5">
    <source>
        <dbReference type="PROSITE" id="PS50931"/>
    </source>
</evidence>
<dbReference type="RefSeq" id="WP_126805765.1">
    <property type="nucleotide sequence ID" value="NZ_PIPP01000001.1"/>
</dbReference>
<dbReference type="Pfam" id="PF03466">
    <property type="entry name" value="LysR_substrate"/>
    <property type="match status" value="1"/>
</dbReference>
<dbReference type="SUPFAM" id="SSF53850">
    <property type="entry name" value="Periplasmic binding protein-like II"/>
    <property type="match status" value="1"/>
</dbReference>
<dbReference type="SUPFAM" id="SSF46785">
    <property type="entry name" value="Winged helix' DNA-binding domain"/>
    <property type="match status" value="1"/>
</dbReference>
<dbReference type="Pfam" id="PF00126">
    <property type="entry name" value="HTH_1"/>
    <property type="match status" value="1"/>
</dbReference>
<evidence type="ECO:0000256" key="3">
    <source>
        <dbReference type="ARBA" id="ARBA00023125"/>
    </source>
</evidence>
<keyword evidence="7" id="KW-1185">Reference proteome</keyword>
<dbReference type="Proteomes" id="UP000286934">
    <property type="component" value="Unassembled WGS sequence"/>
</dbReference>
<evidence type="ECO:0000313" key="6">
    <source>
        <dbReference type="EMBL" id="RUO38548.1"/>
    </source>
</evidence>
<evidence type="ECO:0000313" key="7">
    <source>
        <dbReference type="Proteomes" id="UP000286934"/>
    </source>
</evidence>
<accession>A0A432WXN8</accession>
<dbReference type="GO" id="GO:0003677">
    <property type="term" value="F:DNA binding"/>
    <property type="evidence" value="ECO:0007669"/>
    <property type="project" value="UniProtKB-KW"/>
</dbReference>
<name>A0A432WXN8_9GAMM</name>
<dbReference type="InterPro" id="IPR036388">
    <property type="entry name" value="WH-like_DNA-bd_sf"/>
</dbReference>
<dbReference type="PROSITE" id="PS50931">
    <property type="entry name" value="HTH_LYSR"/>
    <property type="match status" value="1"/>
</dbReference>
<dbReference type="PANTHER" id="PTHR30118:SF15">
    <property type="entry name" value="TRANSCRIPTIONAL REGULATORY PROTEIN"/>
    <property type="match status" value="1"/>
</dbReference>